<keyword evidence="7" id="KW-0694">RNA-binding</keyword>
<keyword evidence="5 10" id="KW-0863">Zinc-finger</keyword>
<dbReference type="Proteomes" id="UP000694558">
    <property type="component" value="Chromosome 15"/>
</dbReference>
<keyword evidence="6 10" id="KW-0862">Zinc</keyword>
<comment type="subunit">
    <text evidence="11">Associates with the cytoplasmic CCR4-NOT deadenylase complex to trigger ARE-containing mRNA deadenylation and decay processes.</text>
</comment>
<sequence>MEGRGWRRRLAHKKEKRKVCADCASPLPGHRQAFILAQRTRGRTVRHSGSALLEGEDAHTLTHTHTHTHSLKQQKPTDHLDSTDRVPLLAPAADFNRRTSENSRATFSKLPFATTQNQSWHKLPPVAFRDPGRSSMKEGVRQPTWGKEMSATVLSAFYDIDMLYKQDKSMNMNMNALHINSLLDKKAVGAPLSAAGSGGAFTPGFFRRNSTSNAEALNNGNKYTMGSYGSLKESAAGGGGGGCSATALMNKENKFRDRAYSESGERGVLQPQQQQQQQQKQPGSQINSTRYKTELCRPFEENGSCKYGEKCQFAHGYHELRSLSRHPKYKTEPCRTFHTIGFCPYGPRCHFIHNADERRPAPAANANMQTGEPRSARELCGYGPRDAPPPPQQQQQLGYGQRERPKLHHSLSFSGFSTHHGLESPLLDSPTSRTPPPPATGSSCTSASSYYEDVLSPNSLSCINSAFSFPGQDLKALLAPLAVHTQAYANGHCGGAYYGNLPGGVCPPSPPAYNMSHLQALRRLSESPVFEAPPSPPDSLSDRDSYASGSLSSSGSLSGSESPSLDAGRRLPIFSRLSISDD</sequence>
<evidence type="ECO:0000256" key="11">
    <source>
        <dbReference type="RuleBase" id="RU369014"/>
    </source>
</evidence>
<evidence type="ECO:0000256" key="5">
    <source>
        <dbReference type="ARBA" id="ARBA00022771"/>
    </source>
</evidence>
<dbReference type="SUPFAM" id="SSF90229">
    <property type="entry name" value="CCCH zinc finger"/>
    <property type="match status" value="2"/>
</dbReference>
<dbReference type="InterPro" id="IPR000571">
    <property type="entry name" value="Znf_CCCH"/>
</dbReference>
<organism evidence="14 15">
    <name type="scientific">Scophthalmus maximus</name>
    <name type="common">Turbot</name>
    <name type="synonym">Psetta maxima</name>
    <dbReference type="NCBI Taxonomy" id="52904"/>
    <lineage>
        <taxon>Eukaryota</taxon>
        <taxon>Metazoa</taxon>
        <taxon>Chordata</taxon>
        <taxon>Craniata</taxon>
        <taxon>Vertebrata</taxon>
        <taxon>Euteleostomi</taxon>
        <taxon>Actinopterygii</taxon>
        <taxon>Neopterygii</taxon>
        <taxon>Teleostei</taxon>
        <taxon>Neoteleostei</taxon>
        <taxon>Acanthomorphata</taxon>
        <taxon>Carangaria</taxon>
        <taxon>Pleuronectiformes</taxon>
        <taxon>Pleuronectoidei</taxon>
        <taxon>Scophthalmidae</taxon>
        <taxon>Scophthalmus</taxon>
    </lineage>
</organism>
<dbReference type="GO" id="GO:1900153">
    <property type="term" value="P:positive regulation of nuclear-transcribed mRNA catabolic process, deadenylation-dependent decay"/>
    <property type="evidence" value="ECO:0007669"/>
    <property type="project" value="UniProtKB-UniRule"/>
</dbReference>
<comment type="function">
    <text evidence="11">Zinc-finger RNA-binding protein that destabilizes several cytoplasmic AU-rich element (ARE)-containing mRNA transcripts by promoting their poly(A) tail removal or deadenylation, and hence provide a mechanism for attenuating protein synthesis. Acts as a 3'-untranslated region (UTR) ARE mRNA-binding adapter protein to communicate signaling events to the mRNA decay machinery. Functions by recruiting the CCR4-NOT deadenylase complex and probably other components of the cytoplasmic RNA decay machinery to the bound ARE-containing mRNAs, and hence promotes ARE-mediated mRNA deadenylation and decay processes. Binds to 3'-UTR ARE of numerous mRNAs.</text>
</comment>
<feature type="compositionally biased region" description="Low complexity" evidence="12">
    <location>
        <begin position="546"/>
        <end position="566"/>
    </location>
</feature>
<dbReference type="GO" id="GO:1990904">
    <property type="term" value="C:ribonucleoprotein complex"/>
    <property type="evidence" value="ECO:0007669"/>
    <property type="project" value="UniProtKB-KW"/>
</dbReference>
<feature type="region of interest" description="Disordered" evidence="12">
    <location>
        <begin position="363"/>
        <end position="404"/>
    </location>
</feature>
<evidence type="ECO:0000259" key="13">
    <source>
        <dbReference type="PROSITE" id="PS50103"/>
    </source>
</evidence>
<feature type="domain" description="C3H1-type" evidence="13">
    <location>
        <begin position="290"/>
        <end position="318"/>
    </location>
</feature>
<feature type="region of interest" description="Disordered" evidence="12">
    <location>
        <begin position="528"/>
        <end position="567"/>
    </location>
</feature>
<dbReference type="GO" id="GO:0061158">
    <property type="term" value="P:3'-UTR-mediated mRNA destabilization"/>
    <property type="evidence" value="ECO:0007669"/>
    <property type="project" value="UniProtKB-UniRule"/>
</dbReference>
<dbReference type="SMART" id="SM00356">
    <property type="entry name" value="ZnF_C3H1"/>
    <property type="match status" value="2"/>
</dbReference>
<dbReference type="Gene3D" id="4.10.1000.10">
    <property type="entry name" value="Zinc finger, CCCH-type"/>
    <property type="match status" value="2"/>
</dbReference>
<feature type="zinc finger region" description="C3H1-type" evidence="10">
    <location>
        <begin position="290"/>
        <end position="318"/>
    </location>
</feature>
<reference evidence="14" key="2">
    <citation type="submission" date="2025-08" db="UniProtKB">
        <authorList>
            <consortium name="Ensembl"/>
        </authorList>
    </citation>
    <scope>IDENTIFICATION</scope>
</reference>
<dbReference type="PANTHER" id="PTHR12547:SF174">
    <property type="entry name" value="MRNA DECAY ACTIVATOR PROTEIN ZFP36L2"/>
    <property type="match status" value="1"/>
</dbReference>
<keyword evidence="9 11" id="KW-0687">Ribonucleoprotein</keyword>
<feature type="compositionally biased region" description="Low complexity" evidence="12">
    <location>
        <begin position="270"/>
        <end position="282"/>
    </location>
</feature>
<dbReference type="PANTHER" id="PTHR12547">
    <property type="entry name" value="CCCH ZINC FINGER/TIS11-RELATED"/>
    <property type="match status" value="1"/>
</dbReference>
<evidence type="ECO:0000313" key="15">
    <source>
        <dbReference type="Proteomes" id="UP000694558"/>
    </source>
</evidence>
<keyword evidence="8 11" id="KW-0539">Nucleus</keyword>
<evidence type="ECO:0000313" key="14">
    <source>
        <dbReference type="Ensembl" id="ENSSMAP00000064126.1"/>
    </source>
</evidence>
<dbReference type="GO" id="GO:0005737">
    <property type="term" value="C:cytoplasm"/>
    <property type="evidence" value="ECO:0007669"/>
    <property type="project" value="UniProtKB-SubCell"/>
</dbReference>
<evidence type="ECO:0000256" key="3">
    <source>
        <dbReference type="ARBA" id="ARBA00022723"/>
    </source>
</evidence>
<evidence type="ECO:0000256" key="10">
    <source>
        <dbReference type="PROSITE-ProRule" id="PRU00723"/>
    </source>
</evidence>
<evidence type="ECO:0000256" key="4">
    <source>
        <dbReference type="ARBA" id="ARBA00022737"/>
    </source>
</evidence>
<dbReference type="InterPro" id="IPR045877">
    <property type="entry name" value="ZFP36-like"/>
</dbReference>
<evidence type="ECO:0000256" key="9">
    <source>
        <dbReference type="ARBA" id="ARBA00023274"/>
    </source>
</evidence>
<feature type="region of interest" description="Disordered" evidence="12">
    <location>
        <begin position="62"/>
        <end position="82"/>
    </location>
</feature>
<comment type="subcellular location">
    <subcellularLocation>
        <location evidence="11">Nucleus</location>
    </subcellularLocation>
    <subcellularLocation>
        <location evidence="11">Cytoplasm</location>
    </subcellularLocation>
</comment>
<accession>A0A8D3DX67</accession>
<evidence type="ECO:0000256" key="7">
    <source>
        <dbReference type="ARBA" id="ARBA00022884"/>
    </source>
</evidence>
<feature type="domain" description="C3H1-type" evidence="13">
    <location>
        <begin position="328"/>
        <end position="356"/>
    </location>
</feature>
<evidence type="ECO:0000256" key="12">
    <source>
        <dbReference type="SAM" id="MobiDB-lite"/>
    </source>
</evidence>
<feature type="region of interest" description="Disordered" evidence="12">
    <location>
        <begin position="123"/>
        <end position="142"/>
    </location>
</feature>
<dbReference type="GO" id="GO:0005634">
    <property type="term" value="C:nucleus"/>
    <property type="evidence" value="ECO:0007669"/>
    <property type="project" value="UniProtKB-SubCell"/>
</dbReference>
<proteinExistence type="predicted"/>
<name>A0A8D3DX67_SCOMX</name>
<protein>
    <recommendedName>
        <fullName evidence="11">mRNA decay activator protein ZFP36</fullName>
    </recommendedName>
    <alternativeName>
        <fullName evidence="11">Zinc finger protein 36</fullName>
    </alternativeName>
</protein>
<feature type="zinc finger region" description="C3H1-type" evidence="10">
    <location>
        <begin position="328"/>
        <end position="356"/>
    </location>
</feature>
<keyword evidence="1" id="KW-0217">Developmental protein</keyword>
<evidence type="ECO:0000256" key="1">
    <source>
        <dbReference type="ARBA" id="ARBA00022473"/>
    </source>
</evidence>
<feature type="compositionally biased region" description="Basic and acidic residues" evidence="12">
    <location>
        <begin position="130"/>
        <end position="140"/>
    </location>
</feature>
<dbReference type="FunFam" id="4.10.1000.10:FF:000001">
    <property type="entry name" value="zinc finger CCCH domain-containing protein 15-like"/>
    <property type="match status" value="1"/>
</dbReference>
<reference evidence="14" key="1">
    <citation type="submission" date="2023-05" db="EMBL/GenBank/DDBJ databases">
        <title>High-quality long-read genome of Scophthalmus maximus.</title>
        <authorList>
            <person name="Lien S."/>
            <person name="Martinez P."/>
        </authorList>
    </citation>
    <scope>NUCLEOTIDE SEQUENCE [LARGE SCALE GENOMIC DNA]</scope>
</reference>
<feature type="compositionally biased region" description="Basic residues" evidence="12">
    <location>
        <begin position="62"/>
        <end position="72"/>
    </location>
</feature>
<keyword evidence="3 10" id="KW-0479">Metal-binding</keyword>
<evidence type="ECO:0000256" key="6">
    <source>
        <dbReference type="ARBA" id="ARBA00022833"/>
    </source>
</evidence>
<dbReference type="PROSITE" id="PS50103">
    <property type="entry name" value="ZF_C3H1"/>
    <property type="match status" value="2"/>
</dbReference>
<feature type="region of interest" description="Disordered" evidence="12">
    <location>
        <begin position="258"/>
        <end position="289"/>
    </location>
</feature>
<dbReference type="FunFam" id="4.10.1000.10:FF:000002">
    <property type="entry name" value="Zinc finger protein 36, C3H1 type-like 1"/>
    <property type="match status" value="1"/>
</dbReference>
<evidence type="ECO:0000256" key="8">
    <source>
        <dbReference type="ARBA" id="ARBA00023242"/>
    </source>
</evidence>
<keyword evidence="4 11" id="KW-0677">Repeat</keyword>
<evidence type="ECO:0000256" key="2">
    <source>
        <dbReference type="ARBA" id="ARBA00022490"/>
    </source>
</evidence>
<dbReference type="InterPro" id="IPR007635">
    <property type="entry name" value="Tis11B_N"/>
</dbReference>
<dbReference type="AlphaFoldDB" id="A0A8D3DX67"/>
<dbReference type="Ensembl" id="ENSSMAT00000044998.1">
    <property type="protein sequence ID" value="ENSSMAP00000064126.1"/>
    <property type="gene ID" value="ENSSMAG00000036742.1"/>
</dbReference>
<feature type="region of interest" description="Disordered" evidence="12">
    <location>
        <begin position="422"/>
        <end position="447"/>
    </location>
</feature>
<dbReference type="Pfam" id="PF04553">
    <property type="entry name" value="Tis11B_N"/>
    <property type="match status" value="1"/>
</dbReference>
<dbReference type="Pfam" id="PF00642">
    <property type="entry name" value="zf-CCCH"/>
    <property type="match status" value="2"/>
</dbReference>
<dbReference type="GO" id="GO:0035925">
    <property type="term" value="F:mRNA 3'-UTR AU-rich region binding"/>
    <property type="evidence" value="ECO:0007669"/>
    <property type="project" value="UniProtKB-UniRule"/>
</dbReference>
<dbReference type="GeneTree" id="ENSGT00940000161584"/>
<keyword evidence="2 11" id="KW-0963">Cytoplasm</keyword>
<dbReference type="GO" id="GO:0008270">
    <property type="term" value="F:zinc ion binding"/>
    <property type="evidence" value="ECO:0007669"/>
    <property type="project" value="UniProtKB-KW"/>
</dbReference>
<dbReference type="InterPro" id="IPR036855">
    <property type="entry name" value="Znf_CCCH_sf"/>
</dbReference>
<gene>
    <name evidence="14" type="primary">ZFP36L2</name>
</gene>